<reference evidence="2 3" key="1">
    <citation type="submission" date="2013-02" db="EMBL/GenBank/DDBJ databases">
        <title>A novel strain isolated from Lonar lake, Maharashtra, India.</title>
        <authorList>
            <person name="Singh A."/>
        </authorList>
    </citation>
    <scope>NUCLEOTIDE SEQUENCE [LARGE SCALE GENOMIC DNA]</scope>
    <source>
        <strain evidence="2 3">AK24</strain>
    </source>
</reference>
<proteinExistence type="inferred from homology"/>
<dbReference type="PANTHER" id="PTHR36842:SF1">
    <property type="entry name" value="PROTEIN TOLB"/>
    <property type="match status" value="1"/>
</dbReference>
<dbReference type="Pfam" id="PF07676">
    <property type="entry name" value="PD40"/>
    <property type="match status" value="4"/>
</dbReference>
<evidence type="ECO:0000256" key="1">
    <source>
        <dbReference type="ARBA" id="ARBA00009820"/>
    </source>
</evidence>
<name>R7ZQ15_9BACT</name>
<dbReference type="EMBL" id="AQHR01000088">
    <property type="protein sequence ID" value="EON76182.1"/>
    <property type="molecule type" value="Genomic_DNA"/>
</dbReference>
<protein>
    <submittedName>
        <fullName evidence="2">TolB protein</fullName>
    </submittedName>
</protein>
<comment type="caution">
    <text evidence="2">The sequence shown here is derived from an EMBL/GenBank/DDBJ whole genome shotgun (WGS) entry which is preliminary data.</text>
</comment>
<gene>
    <name evidence="2" type="ORF">ADIS_3310</name>
</gene>
<comment type="similarity">
    <text evidence="1">Belongs to the TolB family.</text>
</comment>
<dbReference type="AlphaFoldDB" id="R7ZQ15"/>
<dbReference type="OrthoDB" id="9815657at2"/>
<dbReference type="Proteomes" id="UP000013909">
    <property type="component" value="Unassembled WGS sequence"/>
</dbReference>
<dbReference type="SUPFAM" id="SSF82171">
    <property type="entry name" value="DPP6 N-terminal domain-like"/>
    <property type="match status" value="1"/>
</dbReference>
<organism evidence="2 3">
    <name type="scientific">Lunatimonas lonarensis</name>
    <dbReference type="NCBI Taxonomy" id="1232681"/>
    <lineage>
        <taxon>Bacteria</taxon>
        <taxon>Pseudomonadati</taxon>
        <taxon>Bacteroidota</taxon>
        <taxon>Cytophagia</taxon>
        <taxon>Cytophagales</taxon>
        <taxon>Cyclobacteriaceae</taxon>
    </lineage>
</organism>
<dbReference type="RefSeq" id="WP_010855443.1">
    <property type="nucleotide sequence ID" value="NZ_AQHR01000088.1"/>
</dbReference>
<accession>R7ZQ15</accession>
<keyword evidence="3" id="KW-1185">Reference proteome</keyword>
<dbReference type="STRING" id="1232681.ADIS_3310"/>
<dbReference type="PANTHER" id="PTHR36842">
    <property type="entry name" value="PROTEIN TOLB HOMOLOG"/>
    <property type="match status" value="1"/>
</dbReference>
<evidence type="ECO:0000313" key="2">
    <source>
        <dbReference type="EMBL" id="EON76182.1"/>
    </source>
</evidence>
<sequence length="1032" mass="117257">MAREIRVSILASRRSLFRKCILFFLLFVSVGVDSYAQYFGRNKPRFKRNEARLLQSPNFNLYHYLENDSTAKRLVKWHEWWYKKHLEVLQDSLRARNPIIFYNHHADFQQTNTISGQISVGTGGVAESLKNRVIMPYNHTQAQTGHVVGHEMVHAMQFNMLSSDTLGVAAMRNLPLWLVEGMAEYMSLGREHSHTAMWMRDAIANDRFPTLRQMTSSFEFFPYRFGHAFWAYVTGIWGEEIIRPLFLNSAAFGYERALERVLGMTEEQFSKQWADQTRSYYEPFTQDTTEVTGIRWFHPENTGNINLSPVYSPDARYMAFISEKALFSIDIFLVDVRAGRIIRKLTSHLESMHVDDFNFIESVGTFSPDSRRFAYTVYSKGRNQLVIVDTRTGNTLEEIAMPGLEAFNYISWSPNGRYMVMTGLKEGQSDLYLYDFNRKQLSQLTDDHHSDIQATWSPDGNWIAFVSDRNTSTDSNGFSTKGFNICLLDVNSNEINVLDIFPGADNMNPQFSMDGNVIYFLSNADGFRDLYEYSIVRDEMYRLTSYFTGISGITNWSPALTVARDNGLMAYSLYRNGRYYIYRADPADFYAIYKNSDGKRVDKSAGTLPPTHSLPIERKADRLAAFDRNFSVDVEEISEQTFRPKFKLDYIGNTGEINMVGGSFATGLAGGVNALFSDILGNHQVFSAVSLNGEIFDIGLQGAYINRKNPINWGGLFSHVPYQSATSSMFLDTLTREGIQIPVVNSALDLIRTYETRVGGFGIYPLSRSLRLEGGLSVTHYHFRVDRVSNFFHRGILIGERRTREPSPPGFNIGQVNLAYVGDNTSFGTVGPLRGTRFRFEAERYFGATNFYTALADFRRYLRVAPVTFATRLYHYGRYGQDARQNLLPPLFIGQPTLVRGFTGNSFVQNNINQAGGFTINQLTGNKIAVGNFEVRYPLSGPERLSMLRSQILPTELSLFVDSGMAWDNRGLVNPPIGLTGEVDIVRRPVASTGVSLRANLLGYIIMEAFYAVPWQREWTGGVFGLNFTPAW</sequence>
<dbReference type="InterPro" id="IPR011042">
    <property type="entry name" value="6-blade_b-propeller_TolB-like"/>
</dbReference>
<evidence type="ECO:0000313" key="3">
    <source>
        <dbReference type="Proteomes" id="UP000013909"/>
    </source>
</evidence>
<dbReference type="Gene3D" id="2.120.10.30">
    <property type="entry name" value="TolB, C-terminal domain"/>
    <property type="match status" value="2"/>
</dbReference>
<dbReference type="InterPro" id="IPR011659">
    <property type="entry name" value="WD40"/>
</dbReference>